<dbReference type="InterPro" id="IPR055357">
    <property type="entry name" value="LRR_At1g61320_AtMIF1"/>
</dbReference>
<dbReference type="PROSITE" id="PS50181">
    <property type="entry name" value="FBOX"/>
    <property type="match status" value="1"/>
</dbReference>
<reference evidence="2 3" key="1">
    <citation type="submission" date="2018-04" db="EMBL/GenBank/DDBJ databases">
        <authorList>
            <person name="Vogel A."/>
        </authorList>
    </citation>
    <scope>NUCLEOTIDE SEQUENCE [LARGE SCALE GENOMIC DNA]</scope>
</reference>
<dbReference type="PANTHER" id="PTHR34145">
    <property type="entry name" value="OS02G0105600 PROTEIN"/>
    <property type="match status" value="1"/>
</dbReference>
<organism evidence="2 3">
    <name type="scientific">Cuscuta campestris</name>
    <dbReference type="NCBI Taxonomy" id="132261"/>
    <lineage>
        <taxon>Eukaryota</taxon>
        <taxon>Viridiplantae</taxon>
        <taxon>Streptophyta</taxon>
        <taxon>Embryophyta</taxon>
        <taxon>Tracheophyta</taxon>
        <taxon>Spermatophyta</taxon>
        <taxon>Magnoliopsida</taxon>
        <taxon>eudicotyledons</taxon>
        <taxon>Gunneridae</taxon>
        <taxon>Pentapetalae</taxon>
        <taxon>asterids</taxon>
        <taxon>lamiids</taxon>
        <taxon>Solanales</taxon>
        <taxon>Convolvulaceae</taxon>
        <taxon>Cuscuteae</taxon>
        <taxon>Cuscuta</taxon>
        <taxon>Cuscuta subgen. Grammica</taxon>
        <taxon>Cuscuta sect. Cleistogrammica</taxon>
    </lineage>
</organism>
<dbReference type="CDD" id="cd22160">
    <property type="entry name" value="F-box_AtFBL13-like"/>
    <property type="match status" value="1"/>
</dbReference>
<dbReference type="InterPro" id="IPR001810">
    <property type="entry name" value="F-box_dom"/>
</dbReference>
<dbReference type="InterPro" id="IPR036047">
    <property type="entry name" value="F-box-like_dom_sf"/>
</dbReference>
<dbReference type="EMBL" id="OOIL02004392">
    <property type="protein sequence ID" value="VFQ91565.1"/>
    <property type="molecule type" value="Genomic_DNA"/>
</dbReference>
<dbReference type="InterPro" id="IPR032675">
    <property type="entry name" value="LRR_dom_sf"/>
</dbReference>
<dbReference type="Pfam" id="PF23622">
    <property type="entry name" value="LRR_At1g61320_AtMIF1"/>
    <property type="match status" value="2"/>
</dbReference>
<proteinExistence type="predicted"/>
<dbReference type="Pfam" id="PF00646">
    <property type="entry name" value="F-box"/>
    <property type="match status" value="1"/>
</dbReference>
<dbReference type="PANTHER" id="PTHR34145:SF51">
    <property type="entry name" value="FBD DOMAIN-CONTAINING PROTEIN"/>
    <property type="match status" value="1"/>
</dbReference>
<evidence type="ECO:0000313" key="2">
    <source>
        <dbReference type="EMBL" id="VFQ91565.1"/>
    </source>
</evidence>
<dbReference type="SUPFAM" id="SSF81383">
    <property type="entry name" value="F-box domain"/>
    <property type="match status" value="1"/>
</dbReference>
<evidence type="ECO:0000313" key="3">
    <source>
        <dbReference type="Proteomes" id="UP000595140"/>
    </source>
</evidence>
<dbReference type="SUPFAM" id="SSF52047">
    <property type="entry name" value="RNI-like"/>
    <property type="match status" value="1"/>
</dbReference>
<dbReference type="InterPro" id="IPR053781">
    <property type="entry name" value="F-box_AtFBL13-like"/>
</dbReference>
<dbReference type="InterPro" id="IPR053772">
    <property type="entry name" value="At1g61320/At1g61330-like"/>
</dbReference>
<gene>
    <name evidence="2" type="ORF">CCAM_LOCUS33341</name>
</gene>
<dbReference type="Gene3D" id="1.20.1280.50">
    <property type="match status" value="1"/>
</dbReference>
<evidence type="ECO:0000259" key="1">
    <source>
        <dbReference type="PROSITE" id="PS50181"/>
    </source>
</evidence>
<sequence length="540" mass="62091">MEMNAEKKPAYEMNSYGSDRISNLPDSIRQQILLFLETREAVRTSILSSRWRALSESLPSLHLNDSCCYRRLSGGEDDALKAMETPLSLRTNLYAFLDRAMKSGMDINKLNLCLIYFDPELESRLDGWLASAVTRHVKELELKICGRVHRTYSFPEDVLVSKVIQKLKLVNCKLSSPLLVDGQLLCLREIFLARVTADNACMKILLASCPYLEILTLKDCYGLARLEIYCLMKLEKVVFEYHGREVQVVKIQAPNLRELSIVSDGDIESEFDFGSCKKLKVLEIDGCLLDDKDLANFLNNHPILERLVVKTCPMLHHVEVSSQNLLELVFGDCECLEKVIIDAPNLKFFFYDGENPITLACKGPPLKLKEASIIFNSFYQLWFHDVLKSLSRLRWTERLSLQVANDEDVIIPESVRMNYNPPLYAVKHLMIKFREKLEHPAQVIESLLWLAPHPETICIFNSKNSARKELKFTYQQPLTDKKCCCCEDLPVNCWRHSLVEVCIENIQGYGDDTELEAFFHKERIDAKIKFSSKYISSYSK</sequence>
<dbReference type="Proteomes" id="UP000595140">
    <property type="component" value="Unassembled WGS sequence"/>
</dbReference>
<dbReference type="AlphaFoldDB" id="A0A484MRQ7"/>
<protein>
    <recommendedName>
        <fullName evidence="1">F-box domain-containing protein</fullName>
    </recommendedName>
</protein>
<name>A0A484MRQ7_9ASTE</name>
<feature type="domain" description="F-box" evidence="1">
    <location>
        <begin position="18"/>
        <end position="72"/>
    </location>
</feature>
<accession>A0A484MRQ7</accession>
<dbReference type="OrthoDB" id="1633542at2759"/>
<dbReference type="Gene3D" id="3.80.10.10">
    <property type="entry name" value="Ribonuclease Inhibitor"/>
    <property type="match status" value="1"/>
</dbReference>
<keyword evidence="3" id="KW-1185">Reference proteome</keyword>